<accession>A0ABR2IDE9</accession>
<feature type="signal peptide" evidence="2">
    <location>
        <begin position="1"/>
        <end position="18"/>
    </location>
</feature>
<sequence length="296" mass="33799">MLYLILFLISSLLDYVENSKILKELKEEKGMKWEAGENERFRGLTFRDAQVISGSAHKLRPDTIPLASPPKINVSIPQSFNFTERYPRCDFGPMDQGKCGSCWAFSVAKAFSHRYCKKHNEQRVFSPFHLAGCDRRNAGCQGGIIIPAWRYIDLRGLPLESCQPYDVNLTKVNCSRQCFNSSQKFETYKTEFWSVARYPSIPEMQLSILTEGPVTTSMKVYNDFLYYKSGVYSHTKGDMMGFHAVEIIGWGTLKEEDYWLVSNSWGTKWGLNGLFMIKRGTNECGIEDYVAAGQSL</sequence>
<dbReference type="Gene3D" id="3.90.70.10">
    <property type="entry name" value="Cysteine proteinases"/>
    <property type="match status" value="1"/>
</dbReference>
<dbReference type="InterPro" id="IPR038765">
    <property type="entry name" value="Papain-like_cys_pep_sf"/>
</dbReference>
<dbReference type="SUPFAM" id="SSF54001">
    <property type="entry name" value="Cysteine proteinases"/>
    <property type="match status" value="1"/>
</dbReference>
<dbReference type="PROSITE" id="PS00639">
    <property type="entry name" value="THIOL_PROTEASE_HIS"/>
    <property type="match status" value="1"/>
</dbReference>
<reference evidence="4 5" key="1">
    <citation type="submission" date="2024-04" db="EMBL/GenBank/DDBJ databases">
        <title>Tritrichomonas musculus Genome.</title>
        <authorList>
            <person name="Alves-Ferreira E."/>
            <person name="Grigg M."/>
            <person name="Lorenzi H."/>
            <person name="Galac M."/>
        </authorList>
    </citation>
    <scope>NUCLEOTIDE SEQUENCE [LARGE SCALE GENOMIC DNA]</scope>
    <source>
        <strain evidence="4 5">EAF2021</strain>
    </source>
</reference>
<dbReference type="EMBL" id="JAPFFF010000018">
    <property type="protein sequence ID" value="KAK8861115.1"/>
    <property type="molecule type" value="Genomic_DNA"/>
</dbReference>
<name>A0ABR2IDE9_9EUKA</name>
<dbReference type="SMART" id="SM00645">
    <property type="entry name" value="Pept_C1"/>
    <property type="match status" value="1"/>
</dbReference>
<dbReference type="InterPro" id="IPR000668">
    <property type="entry name" value="Peptidase_C1A_C"/>
</dbReference>
<dbReference type="PRINTS" id="PR00705">
    <property type="entry name" value="PAPAIN"/>
</dbReference>
<keyword evidence="2" id="KW-0732">Signal</keyword>
<proteinExistence type="inferred from homology"/>
<gene>
    <name evidence="4" type="ORF">M9Y10_012810</name>
</gene>
<dbReference type="InterPro" id="IPR013128">
    <property type="entry name" value="Peptidase_C1A"/>
</dbReference>
<evidence type="ECO:0000256" key="2">
    <source>
        <dbReference type="SAM" id="SignalP"/>
    </source>
</evidence>
<keyword evidence="5" id="KW-1185">Reference proteome</keyword>
<comment type="caution">
    <text evidence="4">The sequence shown here is derived from an EMBL/GenBank/DDBJ whole genome shotgun (WGS) entry which is preliminary data.</text>
</comment>
<protein>
    <recommendedName>
        <fullName evidence="3">Peptidase C1A papain C-terminal domain-containing protein</fullName>
    </recommendedName>
</protein>
<evidence type="ECO:0000313" key="4">
    <source>
        <dbReference type="EMBL" id="KAK8861115.1"/>
    </source>
</evidence>
<evidence type="ECO:0000259" key="3">
    <source>
        <dbReference type="SMART" id="SM00645"/>
    </source>
</evidence>
<feature type="domain" description="Peptidase C1A papain C-terminal" evidence="3">
    <location>
        <begin position="76"/>
        <end position="294"/>
    </location>
</feature>
<feature type="chain" id="PRO_5046655538" description="Peptidase C1A papain C-terminal domain-containing protein" evidence="2">
    <location>
        <begin position="19"/>
        <end position="296"/>
    </location>
</feature>
<dbReference type="InterPro" id="IPR000169">
    <property type="entry name" value="Pept_cys_AS"/>
</dbReference>
<comment type="similarity">
    <text evidence="1">Belongs to the peptidase C1 family.</text>
</comment>
<dbReference type="Pfam" id="PF00112">
    <property type="entry name" value="Peptidase_C1"/>
    <property type="match status" value="1"/>
</dbReference>
<organism evidence="4 5">
    <name type="scientific">Tritrichomonas musculus</name>
    <dbReference type="NCBI Taxonomy" id="1915356"/>
    <lineage>
        <taxon>Eukaryota</taxon>
        <taxon>Metamonada</taxon>
        <taxon>Parabasalia</taxon>
        <taxon>Tritrichomonadida</taxon>
        <taxon>Tritrichomonadidae</taxon>
        <taxon>Tritrichomonas</taxon>
    </lineage>
</organism>
<dbReference type="PROSITE" id="PS00139">
    <property type="entry name" value="THIOL_PROTEASE_CYS"/>
    <property type="match status" value="1"/>
</dbReference>
<dbReference type="Proteomes" id="UP001470230">
    <property type="component" value="Unassembled WGS sequence"/>
</dbReference>
<evidence type="ECO:0000256" key="1">
    <source>
        <dbReference type="ARBA" id="ARBA00008455"/>
    </source>
</evidence>
<evidence type="ECO:0000313" key="5">
    <source>
        <dbReference type="Proteomes" id="UP001470230"/>
    </source>
</evidence>
<dbReference type="InterPro" id="IPR025660">
    <property type="entry name" value="Pept_his_AS"/>
</dbReference>
<dbReference type="PANTHER" id="PTHR12411">
    <property type="entry name" value="CYSTEINE PROTEASE FAMILY C1-RELATED"/>
    <property type="match status" value="1"/>
</dbReference>